<evidence type="ECO:0000256" key="1">
    <source>
        <dbReference type="SAM" id="Phobius"/>
    </source>
</evidence>
<reference evidence="2" key="1">
    <citation type="journal article" date="2020" name="Science">
        <title>Unexpected conservation and global transmission of agrobacterial virulence plasmids.</title>
        <authorList>
            <person name="Weisberg A.J."/>
            <person name="Davis E.W. 2nd"/>
            <person name="Tabima J."/>
            <person name="Belcher M.S."/>
            <person name="Miller M."/>
            <person name="Kuo C.H."/>
            <person name="Loper J.E."/>
            <person name="Grunwald N.J."/>
            <person name="Putnam M.L."/>
            <person name="Chang J.H."/>
        </authorList>
    </citation>
    <scope>NUCLEOTIDE SEQUENCE</scope>
    <source>
        <strain evidence="2">17-1853-1a</strain>
    </source>
</reference>
<dbReference type="Proteomes" id="UP000702952">
    <property type="component" value="Unassembled WGS sequence"/>
</dbReference>
<keyword evidence="1" id="KW-0812">Transmembrane</keyword>
<feature type="transmembrane region" description="Helical" evidence="1">
    <location>
        <begin position="20"/>
        <end position="46"/>
    </location>
</feature>
<evidence type="ECO:0000313" key="3">
    <source>
        <dbReference type="Proteomes" id="UP000702952"/>
    </source>
</evidence>
<dbReference type="RefSeq" id="WP_174018964.1">
    <property type="nucleotide sequence ID" value="NZ_JAAMAW010000029.1"/>
</dbReference>
<name>A0AA44F4U8_AGRTU</name>
<sequence length="223" mass="24524">MLKQLEPYLSQLYPIMYPLGLPFTAPTAALFAVAIFLGALVLMLFLMLPGRRAAAKTAAGGGPDKATIKLAIASRLEVVNSQNARIVAEQNELYLALGKLFDERPPINHKQALQFIEEHREIFALMIEALQEGSPQWASKAKGEASILHYLFDVVDAALRASNDYVRAQRDFSMLSAYAKHSREHSALMSESLQTVITPPNHNGVALVKPGAITPHKDFMQNS</sequence>
<evidence type="ECO:0000313" key="2">
    <source>
        <dbReference type="EMBL" id="NTC29389.1"/>
    </source>
</evidence>
<accession>A0AA44F4U8</accession>
<proteinExistence type="predicted"/>
<gene>
    <name evidence="2" type="ORF">G6M46_14715</name>
</gene>
<protein>
    <submittedName>
        <fullName evidence="2">Uncharacterized protein</fullName>
    </submittedName>
</protein>
<keyword evidence="1" id="KW-0472">Membrane</keyword>
<dbReference type="AlphaFoldDB" id="A0AA44F4U8"/>
<dbReference type="EMBL" id="JAAMAY010000025">
    <property type="protein sequence ID" value="NTC29389.1"/>
    <property type="molecule type" value="Genomic_DNA"/>
</dbReference>
<organism evidence="2 3">
    <name type="scientific">Agrobacterium tumefaciens</name>
    <dbReference type="NCBI Taxonomy" id="358"/>
    <lineage>
        <taxon>Bacteria</taxon>
        <taxon>Pseudomonadati</taxon>
        <taxon>Pseudomonadota</taxon>
        <taxon>Alphaproteobacteria</taxon>
        <taxon>Hyphomicrobiales</taxon>
        <taxon>Rhizobiaceae</taxon>
        <taxon>Rhizobium/Agrobacterium group</taxon>
        <taxon>Agrobacterium</taxon>
        <taxon>Agrobacterium tumefaciens complex</taxon>
    </lineage>
</organism>
<keyword evidence="1" id="KW-1133">Transmembrane helix</keyword>
<comment type="caution">
    <text evidence="2">The sequence shown here is derived from an EMBL/GenBank/DDBJ whole genome shotgun (WGS) entry which is preliminary data.</text>
</comment>